<dbReference type="SMART" id="SM00175">
    <property type="entry name" value="RAB"/>
    <property type="match status" value="1"/>
</dbReference>
<evidence type="ECO:0000313" key="30">
    <source>
        <dbReference type="EMBL" id="KAF0030419.1"/>
    </source>
</evidence>
<keyword evidence="9" id="KW-0805">Transcription regulation</keyword>
<keyword evidence="4" id="KW-0343">GTPase activation</keyword>
<dbReference type="InterPro" id="IPR032835">
    <property type="entry name" value="RhoGAP-FF1"/>
</dbReference>
<feature type="compositionally biased region" description="Gly residues" evidence="23">
    <location>
        <begin position="1476"/>
        <end position="1496"/>
    </location>
</feature>
<feature type="domain" description="Rho-GAP" evidence="25">
    <location>
        <begin position="1269"/>
        <end position="1456"/>
    </location>
</feature>
<dbReference type="Proteomes" id="UP000438429">
    <property type="component" value="Unassembled WGS sequence"/>
</dbReference>
<dbReference type="SUPFAM" id="SSF48350">
    <property type="entry name" value="GTPase activation domain, GAP"/>
    <property type="match status" value="1"/>
</dbReference>
<dbReference type="InterPro" id="IPR008936">
    <property type="entry name" value="Rho_GTPase_activation_prot"/>
</dbReference>
<dbReference type="Gene3D" id="3.30.450.20">
    <property type="entry name" value="PAS domain"/>
    <property type="match status" value="2"/>
</dbReference>
<keyword evidence="8" id="KW-0547">Nucleotide-binding</keyword>
<feature type="region of interest" description="Disordered" evidence="23">
    <location>
        <begin position="2267"/>
        <end position="2310"/>
    </location>
</feature>
<feature type="region of interest" description="Disordered" evidence="23">
    <location>
        <begin position="1201"/>
        <end position="1261"/>
    </location>
</feature>
<feature type="region of interest" description="Disordered" evidence="23">
    <location>
        <begin position="1738"/>
        <end position="1777"/>
    </location>
</feature>
<feature type="compositionally biased region" description="Low complexity" evidence="23">
    <location>
        <begin position="1745"/>
        <end position="1754"/>
    </location>
</feature>
<dbReference type="GO" id="GO:0046983">
    <property type="term" value="F:protein dimerization activity"/>
    <property type="evidence" value="ECO:0007669"/>
    <property type="project" value="InterPro"/>
</dbReference>
<evidence type="ECO:0000256" key="14">
    <source>
        <dbReference type="ARBA" id="ARBA00023163"/>
    </source>
</evidence>
<dbReference type="FunFam" id="4.10.280.10:FF:000083">
    <property type="entry name" value="Neuronal PAS domain protein 1"/>
    <property type="match status" value="1"/>
</dbReference>
<dbReference type="CDD" id="cd04373">
    <property type="entry name" value="RhoGAP_p190"/>
    <property type="match status" value="1"/>
</dbReference>
<evidence type="ECO:0000256" key="11">
    <source>
        <dbReference type="ARBA" id="ARBA00023125"/>
    </source>
</evidence>
<dbReference type="PANTHER" id="PTHR46005:SF1">
    <property type="entry name" value="RHO GTPASE-ACTIVATING PROTEIN 35"/>
    <property type="match status" value="1"/>
</dbReference>
<keyword evidence="17" id="KW-0966">Cell projection</keyword>
<evidence type="ECO:0000256" key="17">
    <source>
        <dbReference type="ARBA" id="ARBA00023273"/>
    </source>
</evidence>
<dbReference type="GO" id="GO:0008289">
    <property type="term" value="F:lipid binding"/>
    <property type="evidence" value="ECO:0007669"/>
    <property type="project" value="UniProtKB-KW"/>
</dbReference>
<comment type="caution">
    <text evidence="30">The sequence shown here is derived from an EMBL/GenBank/DDBJ whole genome shotgun (WGS) entry which is preliminary data.</text>
</comment>
<organism evidence="30 31">
    <name type="scientific">Scophthalmus maximus</name>
    <name type="common">Turbot</name>
    <name type="synonym">Psetta maxima</name>
    <dbReference type="NCBI Taxonomy" id="52904"/>
    <lineage>
        <taxon>Eukaryota</taxon>
        <taxon>Metazoa</taxon>
        <taxon>Chordata</taxon>
        <taxon>Craniata</taxon>
        <taxon>Vertebrata</taxon>
        <taxon>Euteleostomi</taxon>
        <taxon>Actinopterygii</taxon>
        <taxon>Neopterygii</taxon>
        <taxon>Teleostei</taxon>
        <taxon>Neoteleostei</taxon>
        <taxon>Acanthomorphata</taxon>
        <taxon>Carangaria</taxon>
        <taxon>Pleuronectiformes</taxon>
        <taxon>Pleuronectoidei</taxon>
        <taxon>Scophthalmidae</taxon>
        <taxon>Scophthalmus</taxon>
    </lineage>
</organism>
<feature type="domain" description="FF" evidence="27">
    <location>
        <begin position="485"/>
        <end position="550"/>
    </location>
</feature>
<feature type="compositionally biased region" description="Basic and acidic residues" evidence="23">
    <location>
        <begin position="1463"/>
        <end position="1473"/>
    </location>
</feature>
<evidence type="ECO:0000259" key="29">
    <source>
        <dbReference type="PROSITE" id="PS51853"/>
    </source>
</evidence>
<keyword evidence="12" id="KW-0342">GTP-binding</keyword>
<dbReference type="GO" id="GO:0003924">
    <property type="term" value="F:GTPase activity"/>
    <property type="evidence" value="ECO:0007669"/>
    <property type="project" value="InterPro"/>
</dbReference>
<protein>
    <recommendedName>
        <fullName evidence="21">Neuronal PAS domain-containing protein 1</fullName>
    </recommendedName>
    <alternativeName>
        <fullName evidence="18">Rho GTPase-activating protein 35</fullName>
    </alternativeName>
</protein>
<dbReference type="GO" id="GO:0050770">
    <property type="term" value="P:regulation of axonogenesis"/>
    <property type="evidence" value="ECO:0007669"/>
    <property type="project" value="TreeGrafter"/>
</dbReference>
<evidence type="ECO:0000259" key="25">
    <source>
        <dbReference type="PROSITE" id="PS50238"/>
    </source>
</evidence>
<evidence type="ECO:0000259" key="27">
    <source>
        <dbReference type="PROSITE" id="PS51676"/>
    </source>
</evidence>
<dbReference type="SUPFAM" id="SSF47459">
    <property type="entry name" value="HLH, helix-loop-helix DNA-binding domain"/>
    <property type="match status" value="1"/>
</dbReference>
<dbReference type="InterPro" id="IPR057284">
    <property type="entry name" value="FF_RHG35_4th"/>
</dbReference>
<keyword evidence="13" id="KW-0472">Membrane</keyword>
<dbReference type="GO" id="GO:0007266">
    <property type="term" value="P:Rho protein signal transduction"/>
    <property type="evidence" value="ECO:0007669"/>
    <property type="project" value="TreeGrafter"/>
</dbReference>
<dbReference type="InterPro" id="IPR027417">
    <property type="entry name" value="P-loop_NTPase"/>
</dbReference>
<dbReference type="PROSITE" id="PS51676">
    <property type="entry name" value="FF"/>
    <property type="match status" value="2"/>
</dbReference>
<evidence type="ECO:0000256" key="22">
    <source>
        <dbReference type="SAM" id="Coils"/>
    </source>
</evidence>
<dbReference type="Pfam" id="PF16512">
    <property type="entry name" value="RhoGAP-FF1"/>
    <property type="match status" value="1"/>
</dbReference>
<dbReference type="Gene3D" id="1.10.555.10">
    <property type="entry name" value="Rho GTPase activation protein"/>
    <property type="match status" value="1"/>
</dbReference>
<evidence type="ECO:0000256" key="2">
    <source>
        <dbReference type="ARBA" id="ARBA00004123"/>
    </source>
</evidence>
<evidence type="ECO:0000256" key="20">
    <source>
        <dbReference type="ARBA" id="ARBA00063691"/>
    </source>
</evidence>
<feature type="domain" description="PAS" evidence="24">
    <location>
        <begin position="1850"/>
        <end position="1905"/>
    </location>
</feature>
<dbReference type="EMBL" id="VEVO01000015">
    <property type="protein sequence ID" value="KAF0030419.1"/>
    <property type="molecule type" value="Genomic_DNA"/>
</dbReference>
<proteinExistence type="predicted"/>
<dbReference type="InterPro" id="IPR000014">
    <property type="entry name" value="PAS"/>
</dbReference>
<feature type="region of interest" description="Disordered" evidence="23">
    <location>
        <begin position="1059"/>
        <end position="1092"/>
    </location>
</feature>
<feature type="domain" description="PG1 pseudoGTPase" evidence="28">
    <location>
        <begin position="592"/>
        <end position="774"/>
    </location>
</feature>
<keyword evidence="7" id="KW-0677">Repeat</keyword>
<dbReference type="InterPro" id="IPR039006">
    <property type="entry name" value="RhoGAP_pG2"/>
</dbReference>
<keyword evidence="5" id="KW-1003">Cell membrane</keyword>
<feature type="coiled-coil region" evidence="22">
    <location>
        <begin position="413"/>
        <end position="440"/>
    </location>
</feature>
<dbReference type="PROSITE" id="PS51853">
    <property type="entry name" value="PG2"/>
    <property type="match status" value="1"/>
</dbReference>
<keyword evidence="10" id="KW-0446">Lipid-binding</keyword>
<dbReference type="InterPro" id="IPR039007">
    <property type="entry name" value="pG1"/>
</dbReference>
<dbReference type="FunFam" id="3.30.450.20:FF:000021">
    <property type="entry name" value="Neuronal PAS domain-containing protein 3"/>
    <property type="match status" value="1"/>
</dbReference>
<evidence type="ECO:0000256" key="1">
    <source>
        <dbReference type="ARBA" id="ARBA00004120"/>
    </source>
</evidence>
<dbReference type="GO" id="GO:0005886">
    <property type="term" value="C:plasma membrane"/>
    <property type="evidence" value="ECO:0007669"/>
    <property type="project" value="UniProtKB-SubCell"/>
</dbReference>
<evidence type="ECO:0000256" key="8">
    <source>
        <dbReference type="ARBA" id="ARBA00022741"/>
    </source>
</evidence>
<dbReference type="InterPro" id="IPR000198">
    <property type="entry name" value="RhoGAP_dom"/>
</dbReference>
<dbReference type="Pfam" id="PF23083">
    <property type="entry name" value="FF_RHG35_4th"/>
    <property type="match status" value="1"/>
</dbReference>
<dbReference type="InterPro" id="IPR051978">
    <property type="entry name" value="Rho-GAP_domain"/>
</dbReference>
<dbReference type="Pfam" id="PF00620">
    <property type="entry name" value="RhoGAP"/>
    <property type="match status" value="1"/>
</dbReference>
<evidence type="ECO:0000259" key="24">
    <source>
        <dbReference type="PROSITE" id="PS50112"/>
    </source>
</evidence>
<dbReference type="InterPro" id="IPR036517">
    <property type="entry name" value="FF_domain_sf"/>
</dbReference>
<comment type="subcellular location">
    <subcellularLocation>
        <location evidence="3">Cell membrane</location>
    </subcellularLocation>
    <subcellularLocation>
        <location evidence="1">Cytoplasm</location>
        <location evidence="1">Cytoskeleton</location>
        <location evidence="1">Cilium basal body</location>
    </subcellularLocation>
    <subcellularLocation>
        <location evidence="2">Nucleus</location>
    </subcellularLocation>
</comment>
<dbReference type="GO" id="GO:0006355">
    <property type="term" value="P:regulation of DNA-templated transcription"/>
    <property type="evidence" value="ECO:0007669"/>
    <property type="project" value="UniProtKB-ARBA"/>
</dbReference>
<dbReference type="GO" id="GO:0005525">
    <property type="term" value="F:GTP binding"/>
    <property type="evidence" value="ECO:0007669"/>
    <property type="project" value="UniProtKB-KW"/>
</dbReference>
<keyword evidence="11" id="KW-0238">DNA-binding</keyword>
<dbReference type="PROSITE" id="PS50112">
    <property type="entry name" value="PAS"/>
    <property type="match status" value="1"/>
</dbReference>
<dbReference type="SUPFAM" id="SSF52540">
    <property type="entry name" value="P-loop containing nucleoside triphosphate hydrolases"/>
    <property type="match status" value="1"/>
</dbReference>
<dbReference type="GO" id="GO:0008361">
    <property type="term" value="P:regulation of cell size"/>
    <property type="evidence" value="ECO:0007669"/>
    <property type="project" value="TreeGrafter"/>
</dbReference>
<dbReference type="InterPro" id="IPR002713">
    <property type="entry name" value="FF_domain"/>
</dbReference>
<evidence type="ECO:0000256" key="10">
    <source>
        <dbReference type="ARBA" id="ARBA00023121"/>
    </source>
</evidence>
<dbReference type="InterPro" id="IPR045786">
    <property type="entry name" value="RhoGAP_pG1_pG2"/>
</dbReference>
<feature type="compositionally biased region" description="Basic and acidic residues" evidence="23">
    <location>
        <begin position="2074"/>
        <end position="2101"/>
    </location>
</feature>
<dbReference type="InterPro" id="IPR035965">
    <property type="entry name" value="PAS-like_dom_sf"/>
</dbReference>
<evidence type="ECO:0000256" key="18">
    <source>
        <dbReference type="ARBA" id="ARBA00040788"/>
    </source>
</evidence>
<dbReference type="Gene3D" id="4.10.280.10">
    <property type="entry name" value="Helix-loop-helix DNA-binding domain"/>
    <property type="match status" value="1"/>
</dbReference>
<dbReference type="InterPro" id="IPR001806">
    <property type="entry name" value="Small_GTPase"/>
</dbReference>
<dbReference type="CDD" id="cd00130">
    <property type="entry name" value="PAS"/>
    <property type="match status" value="1"/>
</dbReference>
<evidence type="ECO:0000313" key="31">
    <source>
        <dbReference type="Proteomes" id="UP000438429"/>
    </source>
</evidence>
<dbReference type="SMART" id="SM00353">
    <property type="entry name" value="HLH"/>
    <property type="match status" value="1"/>
</dbReference>
<evidence type="ECO:0000256" key="9">
    <source>
        <dbReference type="ARBA" id="ARBA00023015"/>
    </source>
</evidence>
<evidence type="ECO:0000259" key="26">
    <source>
        <dbReference type="PROSITE" id="PS50888"/>
    </source>
</evidence>
<evidence type="ECO:0000256" key="23">
    <source>
        <dbReference type="SAM" id="MobiDB-lite"/>
    </source>
</evidence>
<dbReference type="FunFam" id="1.10.555.10:FF:000021">
    <property type="entry name" value="rho GTPase-activating protein 5"/>
    <property type="match status" value="1"/>
</dbReference>
<feature type="region of interest" description="Disordered" evidence="23">
    <location>
        <begin position="1005"/>
        <end position="1025"/>
    </location>
</feature>
<reference evidence="30 31" key="1">
    <citation type="submission" date="2019-06" db="EMBL/GenBank/DDBJ databases">
        <title>Draft genomes of female and male turbot (Scophthalmus maximus).</title>
        <authorList>
            <person name="Xu H."/>
            <person name="Xu X.-W."/>
            <person name="Shao C."/>
            <person name="Chen S."/>
        </authorList>
    </citation>
    <scope>NUCLEOTIDE SEQUENCE [LARGE SCALE GENOMIC DNA]</scope>
    <source>
        <strain evidence="30">Ysfricsl-2016a</strain>
        <tissue evidence="30">Blood</tissue>
    </source>
</reference>
<comment type="subunit">
    <text evidence="20">Efficient DNA binding requires dimerization with another bHLH protein. Interacts with ARNT; forms a heterodimer that binds core DNA sequence 5'-[AG]CGTG-3' within the hypoxia response element (HRE) leading to a transcriptional repressor on its target gene TH.</text>
</comment>
<dbReference type="Pfam" id="PF19518">
    <property type="entry name" value="RhoGAP_pG1_pG2"/>
    <property type="match status" value="1"/>
</dbReference>
<sequence length="2349" mass="261297">MMMAKKQDVRAPTYNLVVVGLSGTEKEKGQCGVGKSCLCNRFVRPSADDFYLDHTSVLSTSDFGGRVVNNDHFLFWGEAGRTMEEGPESRMNVVEQTEFIDDQTFQPHRSTALQPYIKRAASNKLASAEKLMYFCTDQLGLEQDFEQKQMPEGKLMVDGFLLCVDVSRGMNRSFEDQMKFVTNLYNQLAKTKKPVVLVLTKCDEGVERYIKDSHTFALAKKNLQVVETSARSNVNVDLAFLTLIQLIDKGRGKPKIIPYFEALKQQSQQIASAKDRYEWLVNRIVKNHNETWPAVSRRMQSAPEYKDYVFLEGTAKAKKLFQQHVHRLKQDHIEKRRKAYLTTLPQALSVLLPELDEIDHLSWSGVQKVLETKRDFSQWFVVLDDTPWETTPHIDNMEDDRIPQDLLETPAAEAIYETQLEQLRNERKRAEMRWEFKEKLSMSPFITPGKPWEEARSFIMNEDFYQWLDEAEYLDIYNKHQKEIIDRAKEDFQELLLEYSELFYELEVDAKPSKEKMGAIQEVLGEEQRFKALQKLQAERDALVLKHIHFVYHPTKDTCPNSPHCVDSKIEQILASRFPTRYPSSDSSRLDGGRAERINLVILGKDGLAREMANEIRALCTSDDRYVLDGKMYELALRPIEGNVRLPVNSFHTPTFTPHGCLCLYNSKESLSYVVESIEKLRESTISRRERENSLAQLPLTLLLVTKRGVGSIGDIGGETAQTLIQQGHQVAGKLQCTYLDPASPGMGYARNVSEKQINQMLRGLLESRRNIGSYGSSPPLPPPSSAFRDSQSQPVLEADLRIVMCLMCGDTYDLDQLLAPFLLPQHCRPASTLSSGTSILLDLTIGGQRQNIELSLLSFHSSFSLRKTRLIHGYIAVYSSRRKASMETLCAFLCEVQDIIPVQLLAVGESQMELSDSESAKEQVSQGDELAHEIEARFNTVICGHGGVVGGLHKIDLFQPFLKDVVEKRTIVEATHMYDHVAEACTNESISPRCGSPSPVNILMDSEDDIDPSPPYPSLREDGSLSSHLGSFKLPDLDSSDTLSVISELSTFESKLNNKIPPQVKPKPVRKVNLSPYMDQQGGTNRRSLPQAVTWAPGSEGGYDPSDYAEPMDAVSKPRLTEEENIYSVPHDSTQGKIITIRNANKGHSNGSAGGNGSDSEADSSSLERRRKLSAIGVKPKLYRDRSKRLGKFSSFRTSFSIGSDDEMGGPPKASQDDGVAQKDNSIEEIEDPKRRNILKSLRRNTKKPRAKPRHSISKPIESNYFGMPLPTVVSPERPIPVFIEKCIRFIETTGLSTEGIYRVSGNKSEMEGMQRQFDQDHNLDLVEKDFTINTVAGAMKAFFSELPEPLVPYNMQGDLVEAFKINDREQRFQTMKDILRRFPKENYEVFKYVISHLNKVSQNNKLNLMTSENLSICFWPTLMRPDFTTMDALTATRTYQTIIESFIHQCLWFPTLDVSEDKSKRTRDDQQARGAGGVGGGGVGVVGGGGGGAQPGQSRGTIEEKRRGEEEEEEEEERDKVDQSNSGSLNAGNVRQSGSQSEQPERSARQTAAVNARRSALLCAAVDAVPREHGSIGTLFCQIEEEHLSVITSPICKRCLQNLRKEKSRNAARSRRGKENFEFFELAKMLPLPGAITSQLDKASVIRLTISYLHMRTFANQGDPPWNPLMEGDSNCSKVRRSSHSLATDMFEQHLGAHLLQVELTGSSVFDYIHPADHVEMAERLGIRPHLRAEAGCHTAPESASSSASASSLAGTPEPAPSSPHSPADEPPDRGFFIRMKSTLTKRGLHVKSSGYKVIHVTGRIRCRPALVPGSTRSVRRPLGLVALAHTLPPSTLNEVRMESQMFVFRVNMDLQVTYCENRISEYMDLTPAEVVGHTCYHFIHVEDLENLRQSHEDLLRKGQVVTGYYRWLQRRGGYLWIQSNATVSINHKAPHERNIIWVNYVLSRTELPDTPLDLLQLPEGVRAERLRVSASPANSSPQGRGSQSAKGSAGKSDPDTKGREKFTAATIQSEDRRKRLLRSDPEGAPPENRRRLEELRHVEESVSASSDLASESEGEEDEEMEWDQGGDSDRLKLEDGGGKQSREGDTPTRGERGGRAHNGRAVIQQLKSVVTPSPLSGSPSIKTEHDTLTTGGRWGSHTQTSTSHNTQHQPSHAHTPSSSLNGDSPTTPIPDSSSSSEAPPKGLFTPPSPALSPAMSVSSPLPREERAVSGVVSRGSGGVGGAGCGPDFELLQRLAAGGAAGRVLFHPLALGPQGPQSLYAPSTIRYAPPELPPSHHHSAGHSDGLQLRSDHHKGPPPAFFPHLQRLAGLPPFSGFSPSDSPFSSGLPFCMNGLRGAAGSEED</sequence>
<evidence type="ECO:0000259" key="28">
    <source>
        <dbReference type="PROSITE" id="PS51852"/>
    </source>
</evidence>
<dbReference type="CDD" id="cd19731">
    <property type="entry name" value="bHLH-PAS_NPAS1_PASD5"/>
    <property type="match status" value="1"/>
</dbReference>
<dbReference type="SUPFAM" id="SSF55785">
    <property type="entry name" value="PYP-like sensor domain (PAS domain)"/>
    <property type="match status" value="1"/>
</dbReference>
<feature type="compositionally biased region" description="Polar residues" evidence="23">
    <location>
        <begin position="1525"/>
        <end position="1544"/>
    </location>
</feature>
<dbReference type="InterPro" id="IPR013655">
    <property type="entry name" value="PAS_fold_3"/>
</dbReference>
<dbReference type="Pfam" id="PF08447">
    <property type="entry name" value="PAS_3"/>
    <property type="match status" value="1"/>
</dbReference>
<keyword evidence="14" id="KW-0804">Transcription</keyword>
<dbReference type="PANTHER" id="PTHR46005">
    <property type="entry name" value="RHO GTPASE-ACTIVATING PROTEIN 190"/>
    <property type="match status" value="1"/>
</dbReference>
<dbReference type="InterPro" id="IPR011598">
    <property type="entry name" value="bHLH_dom"/>
</dbReference>
<dbReference type="PROSITE" id="PS50888">
    <property type="entry name" value="BHLH"/>
    <property type="match status" value="1"/>
</dbReference>
<evidence type="ECO:0000256" key="3">
    <source>
        <dbReference type="ARBA" id="ARBA00004236"/>
    </source>
</evidence>
<dbReference type="SMART" id="SM00324">
    <property type="entry name" value="RhoGAP"/>
    <property type="match status" value="1"/>
</dbReference>
<feature type="compositionally biased region" description="Basic residues" evidence="23">
    <location>
        <begin position="1237"/>
        <end position="1258"/>
    </location>
</feature>
<evidence type="ECO:0000256" key="5">
    <source>
        <dbReference type="ARBA" id="ARBA00022475"/>
    </source>
</evidence>
<dbReference type="InterPro" id="IPR036638">
    <property type="entry name" value="HLH_DNA-bd_sf"/>
</dbReference>
<dbReference type="SMART" id="SM00441">
    <property type="entry name" value="FF"/>
    <property type="match status" value="4"/>
</dbReference>
<dbReference type="Pfam" id="PF00071">
    <property type="entry name" value="Ras"/>
    <property type="match status" value="1"/>
</dbReference>
<accession>A0A6A4SCU9</accession>
<keyword evidence="22" id="KW-0175">Coiled coil</keyword>
<keyword evidence="6" id="KW-0963">Cytoplasm</keyword>
<feature type="compositionally biased region" description="Low complexity" evidence="23">
    <location>
        <begin position="2170"/>
        <end position="2187"/>
    </location>
</feature>
<keyword evidence="16" id="KW-0539">Nucleus</keyword>
<evidence type="ECO:0000256" key="4">
    <source>
        <dbReference type="ARBA" id="ARBA00022468"/>
    </source>
</evidence>
<feature type="compositionally biased region" description="Basic and acidic residues" evidence="23">
    <location>
        <begin position="2016"/>
        <end position="2047"/>
    </location>
</feature>
<feature type="compositionally biased region" description="Acidic residues" evidence="23">
    <location>
        <begin position="2057"/>
        <end position="2073"/>
    </location>
</feature>
<evidence type="ECO:0000256" key="21">
    <source>
        <dbReference type="ARBA" id="ARBA00070617"/>
    </source>
</evidence>
<evidence type="ECO:0000256" key="6">
    <source>
        <dbReference type="ARBA" id="ARBA00022490"/>
    </source>
</evidence>
<feature type="domain" description="PG2 pseudoGTPase" evidence="29">
    <location>
        <begin position="802"/>
        <end position="972"/>
    </location>
</feature>
<dbReference type="GO" id="GO:0003677">
    <property type="term" value="F:DNA binding"/>
    <property type="evidence" value="ECO:0007669"/>
    <property type="project" value="UniProtKB-KW"/>
</dbReference>
<feature type="compositionally biased region" description="Low complexity" evidence="23">
    <location>
        <begin position="1985"/>
        <end position="1998"/>
    </location>
</feature>
<name>A0A6A4SCU9_SCOMX</name>
<feature type="compositionally biased region" description="Polar residues" evidence="23">
    <location>
        <begin position="2112"/>
        <end position="2128"/>
    </location>
</feature>
<comment type="function">
    <text evidence="19">May control regulatory pathways relevant to schizophrenia and to psychotic illness. May play a role in late central nervous system development by modulating EPO expression in response to cellular oxygen level. Forms a heterodimer that binds core DNA sequence 5'-TACGTG-3' within the hypoxia response element (HRE) leading to transcriptional repression on its target gene TH.</text>
</comment>
<dbReference type="Gene3D" id="3.40.50.300">
    <property type="entry name" value="P-loop containing nucleotide triphosphate hydrolases"/>
    <property type="match status" value="1"/>
</dbReference>
<dbReference type="PROSITE" id="PS50238">
    <property type="entry name" value="RHOGAP"/>
    <property type="match status" value="1"/>
</dbReference>
<evidence type="ECO:0000256" key="19">
    <source>
        <dbReference type="ARBA" id="ARBA00056086"/>
    </source>
</evidence>
<dbReference type="FunFam" id="3.30.450.20:FF:000025">
    <property type="entry name" value="Neuronal PAS domain protein 3 isoform 1"/>
    <property type="match status" value="1"/>
</dbReference>
<feature type="domain" description="FF" evidence="27">
    <location>
        <begin position="429"/>
        <end position="483"/>
    </location>
</feature>
<dbReference type="PRINTS" id="PR00449">
    <property type="entry name" value="RASTRNSFRMNG"/>
</dbReference>
<dbReference type="GO" id="GO:0005096">
    <property type="term" value="F:GTPase activator activity"/>
    <property type="evidence" value="ECO:0007669"/>
    <property type="project" value="UniProtKB-KW"/>
</dbReference>
<feature type="region of interest" description="Disordered" evidence="23">
    <location>
        <begin position="1463"/>
        <end position="1555"/>
    </location>
</feature>
<feature type="compositionally biased region" description="Basic and acidic residues" evidence="23">
    <location>
        <begin position="1999"/>
        <end position="2009"/>
    </location>
</feature>
<evidence type="ECO:0000256" key="15">
    <source>
        <dbReference type="ARBA" id="ARBA00023212"/>
    </source>
</evidence>
<evidence type="ECO:0000256" key="12">
    <source>
        <dbReference type="ARBA" id="ARBA00023134"/>
    </source>
</evidence>
<dbReference type="PROSITE" id="PS51852">
    <property type="entry name" value="PG1"/>
    <property type="match status" value="1"/>
</dbReference>
<gene>
    <name evidence="30" type="ORF">F2P81_017150</name>
</gene>
<feature type="compositionally biased region" description="Low complexity" evidence="23">
    <location>
        <begin position="2143"/>
        <end position="2159"/>
    </location>
</feature>
<dbReference type="SMART" id="SM00091">
    <property type="entry name" value="PAS"/>
    <property type="match status" value="1"/>
</dbReference>
<dbReference type="Gene3D" id="1.10.10.440">
    <property type="entry name" value="FF domain"/>
    <property type="match status" value="2"/>
</dbReference>
<feature type="domain" description="BHLH" evidence="26">
    <location>
        <begin position="1605"/>
        <end position="1658"/>
    </location>
</feature>
<evidence type="ECO:0000256" key="7">
    <source>
        <dbReference type="ARBA" id="ARBA00022737"/>
    </source>
</evidence>
<dbReference type="Pfam" id="PF23171">
    <property type="entry name" value="bHLH_HIF1A"/>
    <property type="match status" value="1"/>
</dbReference>
<dbReference type="FunFam" id="1.10.10.440:FF:000007">
    <property type="entry name" value="Putative rho GTPase-activating protein 5"/>
    <property type="match status" value="1"/>
</dbReference>
<dbReference type="GO" id="GO:0005829">
    <property type="term" value="C:cytosol"/>
    <property type="evidence" value="ECO:0007669"/>
    <property type="project" value="TreeGrafter"/>
</dbReference>
<evidence type="ECO:0000256" key="16">
    <source>
        <dbReference type="ARBA" id="ARBA00023242"/>
    </source>
</evidence>
<keyword evidence="15" id="KW-0206">Cytoskeleton</keyword>
<evidence type="ECO:0000256" key="13">
    <source>
        <dbReference type="ARBA" id="ARBA00023136"/>
    </source>
</evidence>
<feature type="region of interest" description="Disordered" evidence="23">
    <location>
        <begin position="1145"/>
        <end position="1174"/>
    </location>
</feature>
<dbReference type="GO" id="GO:0005634">
    <property type="term" value="C:nucleus"/>
    <property type="evidence" value="ECO:0007669"/>
    <property type="project" value="UniProtKB-SubCell"/>
</dbReference>
<feature type="region of interest" description="Disordered" evidence="23">
    <location>
        <begin position="1975"/>
        <end position="2228"/>
    </location>
</feature>
<dbReference type="FunFam" id="3.40.50.300:FF:000349">
    <property type="entry name" value="Rho GTPase-activating protein 5"/>
    <property type="match status" value="1"/>
</dbReference>